<keyword evidence="4" id="KW-1185">Reference proteome</keyword>
<sequence>MEPRKSEVETSTSVELANETASQQESPRKRSDTYLFIATLVLTVISIACFVAMAIIVYKFDGLCVGSAPSSSPQSSNWTLGTPPPPTPKSTPHTIKSALQEKMWSKSVSVIYALISGDVLSGLLGLIFVIVLGKRAKRQANVEEPTEKPWIRGPQARRFIGIGAFIICMALIPAGIMVGERGIFDIRERERVMAGG</sequence>
<evidence type="ECO:0000313" key="3">
    <source>
        <dbReference type="EMBL" id="EPS39559.1"/>
    </source>
</evidence>
<feature type="transmembrane region" description="Helical" evidence="2">
    <location>
        <begin position="34"/>
        <end position="58"/>
    </location>
</feature>
<evidence type="ECO:0000256" key="2">
    <source>
        <dbReference type="SAM" id="Phobius"/>
    </source>
</evidence>
<reference evidence="4" key="2">
    <citation type="submission" date="2013-04" db="EMBL/GenBank/DDBJ databases">
        <title>Genomic mechanisms accounting for the adaptation to parasitism in nematode-trapping fungi.</title>
        <authorList>
            <person name="Ahren D.G."/>
        </authorList>
    </citation>
    <scope>NUCLEOTIDE SEQUENCE [LARGE SCALE GENOMIC DNA]</scope>
    <source>
        <strain evidence="4">CBS 200.50</strain>
    </source>
</reference>
<feature type="transmembrane region" description="Helical" evidence="2">
    <location>
        <begin position="110"/>
        <end position="132"/>
    </location>
</feature>
<keyword evidence="2" id="KW-0812">Transmembrane</keyword>
<proteinExistence type="predicted"/>
<evidence type="ECO:0000256" key="1">
    <source>
        <dbReference type="SAM" id="MobiDB-lite"/>
    </source>
</evidence>
<evidence type="ECO:0000313" key="4">
    <source>
        <dbReference type="Proteomes" id="UP000015100"/>
    </source>
</evidence>
<dbReference type="AlphaFoldDB" id="S8A9K5"/>
<accession>S8A9K5</accession>
<reference evidence="3 4" key="1">
    <citation type="journal article" date="2013" name="PLoS Genet.">
        <title>Genomic mechanisms accounting for the adaptation to parasitism in nematode-trapping fungi.</title>
        <authorList>
            <person name="Meerupati T."/>
            <person name="Andersson K.M."/>
            <person name="Friman E."/>
            <person name="Kumar D."/>
            <person name="Tunlid A."/>
            <person name="Ahren D."/>
        </authorList>
    </citation>
    <scope>NUCLEOTIDE SEQUENCE [LARGE SCALE GENOMIC DNA]</scope>
    <source>
        <strain evidence="3 4">CBS 200.50</strain>
    </source>
</reference>
<protein>
    <recommendedName>
        <fullName evidence="5">Transmembrane protein</fullName>
    </recommendedName>
</protein>
<keyword evidence="2" id="KW-0472">Membrane</keyword>
<organism evidence="3 4">
    <name type="scientific">Dactylellina haptotyla (strain CBS 200.50)</name>
    <name type="common">Nematode-trapping fungus</name>
    <name type="synonym">Monacrosporium haptotylum</name>
    <dbReference type="NCBI Taxonomy" id="1284197"/>
    <lineage>
        <taxon>Eukaryota</taxon>
        <taxon>Fungi</taxon>
        <taxon>Dikarya</taxon>
        <taxon>Ascomycota</taxon>
        <taxon>Pezizomycotina</taxon>
        <taxon>Orbiliomycetes</taxon>
        <taxon>Orbiliales</taxon>
        <taxon>Orbiliaceae</taxon>
        <taxon>Dactylellina</taxon>
    </lineage>
</organism>
<dbReference type="EMBL" id="AQGS01000467">
    <property type="protein sequence ID" value="EPS39559.1"/>
    <property type="molecule type" value="Genomic_DNA"/>
</dbReference>
<evidence type="ECO:0008006" key="5">
    <source>
        <dbReference type="Google" id="ProtNLM"/>
    </source>
</evidence>
<name>S8A9K5_DACHA</name>
<comment type="caution">
    <text evidence="3">The sequence shown here is derived from an EMBL/GenBank/DDBJ whole genome shotgun (WGS) entry which is preliminary data.</text>
</comment>
<dbReference type="Proteomes" id="UP000015100">
    <property type="component" value="Unassembled WGS sequence"/>
</dbReference>
<gene>
    <name evidence="3" type="ORF">H072_6732</name>
</gene>
<feature type="compositionally biased region" description="Low complexity" evidence="1">
    <location>
        <begin position="70"/>
        <end position="81"/>
    </location>
</feature>
<feature type="transmembrane region" description="Helical" evidence="2">
    <location>
        <begin position="159"/>
        <end position="179"/>
    </location>
</feature>
<feature type="compositionally biased region" description="Polar residues" evidence="1">
    <location>
        <begin position="9"/>
        <end position="25"/>
    </location>
</feature>
<feature type="region of interest" description="Disordered" evidence="1">
    <location>
        <begin position="70"/>
        <end position="93"/>
    </location>
</feature>
<feature type="region of interest" description="Disordered" evidence="1">
    <location>
        <begin position="1"/>
        <end position="25"/>
    </location>
</feature>
<dbReference type="HOGENOM" id="CLU_1390177_0_0_1"/>
<keyword evidence="2" id="KW-1133">Transmembrane helix</keyword>